<reference evidence="7 8" key="1">
    <citation type="submission" date="2020-04" db="EMBL/GenBank/DDBJ databases">
        <authorList>
            <person name="De Canck E."/>
        </authorList>
    </citation>
    <scope>NUCLEOTIDE SEQUENCE [LARGE SCALE GENOMIC DNA]</scope>
    <source>
        <strain evidence="7 8">LMG 28138</strain>
    </source>
</reference>
<feature type="transmembrane region" description="Helical" evidence="6">
    <location>
        <begin position="82"/>
        <end position="108"/>
    </location>
</feature>
<feature type="transmembrane region" description="Helical" evidence="6">
    <location>
        <begin position="421"/>
        <end position="439"/>
    </location>
</feature>
<evidence type="ECO:0000313" key="7">
    <source>
        <dbReference type="EMBL" id="CAB3778362.1"/>
    </source>
</evidence>
<keyword evidence="8" id="KW-1185">Reference proteome</keyword>
<feature type="transmembrane region" description="Helical" evidence="6">
    <location>
        <begin position="161"/>
        <end position="179"/>
    </location>
</feature>
<evidence type="ECO:0000256" key="4">
    <source>
        <dbReference type="ARBA" id="ARBA00022989"/>
    </source>
</evidence>
<dbReference type="Proteomes" id="UP000494115">
    <property type="component" value="Unassembled WGS sequence"/>
</dbReference>
<proteinExistence type="predicted"/>
<feature type="transmembrane region" description="Helical" evidence="6">
    <location>
        <begin position="12"/>
        <end position="33"/>
    </location>
</feature>
<feature type="transmembrane region" description="Helical" evidence="6">
    <location>
        <begin position="39"/>
        <end position="61"/>
    </location>
</feature>
<evidence type="ECO:0000256" key="2">
    <source>
        <dbReference type="ARBA" id="ARBA00022475"/>
    </source>
</evidence>
<keyword evidence="3 6" id="KW-0812">Transmembrane</keyword>
<sequence>MEKAILKNVAINFAGLILPTFISLATVPTYIHLLGVERYGVVALVWTVIGYFSVVDFGMSVATENQISKACASGDTALRGRLFWSAFWLNLLTGVVGGAFVLAAGALYAHLGHADTPLKLEVMRTVPWLALAVPIANVSWVCAGAINGAERFGVFNTNQTIGTFMFQLLPIGAALLFGADLPTVVGTAVIARLIAGTMLGIAVIRILDLRRVLRPEWTLVKSLLGYGSWVIVGGAANGIADSLDRAMVGAMLGARFVTYYTVPQNLVSKLQLLQVALHRTLFPRFSALEREGADKVARESLSFMNGVLTPLCVAVMFLLGPFLHMWVGSALATASLPLGRILIVGVWFVGQAALARILIQAQGHPASSTRVSLATLPLVAGALWLGIHFFGIFGAAVVVTLRSAIEYLVLSRMAKIRAQTMLFETVVHLGFLLVSVVLAESFADRVGLATVLSMGAALTLASAVWSWHSSPGVRMLAHLGLERVAPTLLKWAGQTK</sequence>
<evidence type="ECO:0000256" key="1">
    <source>
        <dbReference type="ARBA" id="ARBA00004651"/>
    </source>
</evidence>
<evidence type="ECO:0000256" key="3">
    <source>
        <dbReference type="ARBA" id="ARBA00022692"/>
    </source>
</evidence>
<keyword evidence="4 6" id="KW-1133">Transmembrane helix</keyword>
<evidence type="ECO:0000256" key="6">
    <source>
        <dbReference type="SAM" id="Phobius"/>
    </source>
</evidence>
<protein>
    <recommendedName>
        <fullName evidence="9">Polysaccharide biosynthesis protein C-terminal domain-containing protein</fullName>
    </recommendedName>
</protein>
<feature type="transmembrane region" description="Helical" evidence="6">
    <location>
        <begin position="446"/>
        <end position="467"/>
    </location>
</feature>
<dbReference type="InterPro" id="IPR050833">
    <property type="entry name" value="Poly_Biosynth_Transport"/>
</dbReference>
<organism evidence="7 8">
    <name type="scientific">Pararobbsia alpina</name>
    <dbReference type="NCBI Taxonomy" id="621374"/>
    <lineage>
        <taxon>Bacteria</taxon>
        <taxon>Pseudomonadati</taxon>
        <taxon>Pseudomonadota</taxon>
        <taxon>Betaproteobacteria</taxon>
        <taxon>Burkholderiales</taxon>
        <taxon>Burkholderiaceae</taxon>
        <taxon>Pararobbsia</taxon>
    </lineage>
</organism>
<comment type="subcellular location">
    <subcellularLocation>
        <location evidence="1">Cell membrane</location>
        <topology evidence="1">Multi-pass membrane protein</topology>
    </subcellularLocation>
</comment>
<feature type="transmembrane region" description="Helical" evidence="6">
    <location>
        <begin position="128"/>
        <end position="149"/>
    </location>
</feature>
<dbReference type="RefSeq" id="WP_175103030.1">
    <property type="nucleotide sequence ID" value="NZ_CADIKM010000002.1"/>
</dbReference>
<dbReference type="CDD" id="cd13128">
    <property type="entry name" value="MATE_Wzx_like"/>
    <property type="match status" value="1"/>
</dbReference>
<feature type="transmembrane region" description="Helical" evidence="6">
    <location>
        <begin position="307"/>
        <end position="327"/>
    </location>
</feature>
<dbReference type="Pfam" id="PF13440">
    <property type="entry name" value="Polysacc_synt_3"/>
    <property type="match status" value="1"/>
</dbReference>
<keyword evidence="5 6" id="KW-0472">Membrane</keyword>
<dbReference type="EMBL" id="CADIKM010000002">
    <property type="protein sequence ID" value="CAB3778362.1"/>
    <property type="molecule type" value="Genomic_DNA"/>
</dbReference>
<name>A0A6S7AUH4_9BURK</name>
<dbReference type="AlphaFoldDB" id="A0A6S7AUH4"/>
<gene>
    <name evidence="7" type="ORF">LMG28138_00461</name>
</gene>
<dbReference type="PANTHER" id="PTHR30250">
    <property type="entry name" value="PST FAMILY PREDICTED COLANIC ACID TRANSPORTER"/>
    <property type="match status" value="1"/>
</dbReference>
<feature type="transmembrane region" description="Helical" evidence="6">
    <location>
        <begin position="185"/>
        <end position="207"/>
    </location>
</feature>
<evidence type="ECO:0008006" key="9">
    <source>
        <dbReference type="Google" id="ProtNLM"/>
    </source>
</evidence>
<accession>A0A6S7AUH4</accession>
<evidence type="ECO:0000313" key="8">
    <source>
        <dbReference type="Proteomes" id="UP000494115"/>
    </source>
</evidence>
<dbReference type="PANTHER" id="PTHR30250:SF26">
    <property type="entry name" value="PSMA PROTEIN"/>
    <property type="match status" value="1"/>
</dbReference>
<feature type="transmembrane region" description="Helical" evidence="6">
    <location>
        <begin position="371"/>
        <end position="401"/>
    </location>
</feature>
<keyword evidence="2" id="KW-1003">Cell membrane</keyword>
<feature type="transmembrane region" description="Helical" evidence="6">
    <location>
        <begin position="339"/>
        <end position="359"/>
    </location>
</feature>
<dbReference type="GO" id="GO:0005886">
    <property type="term" value="C:plasma membrane"/>
    <property type="evidence" value="ECO:0007669"/>
    <property type="project" value="UniProtKB-SubCell"/>
</dbReference>
<evidence type="ECO:0000256" key="5">
    <source>
        <dbReference type="ARBA" id="ARBA00023136"/>
    </source>
</evidence>